<dbReference type="Pfam" id="PF10728">
    <property type="entry name" value="DUF2520"/>
    <property type="match status" value="1"/>
</dbReference>
<feature type="domain" description="DUF2520" evidence="2">
    <location>
        <begin position="130"/>
        <end position="255"/>
    </location>
</feature>
<feature type="domain" description="Putative oxidoreductase/dehydrogenase Rossmann-like" evidence="1">
    <location>
        <begin position="8"/>
        <end position="97"/>
    </location>
</feature>
<dbReference type="Proteomes" id="UP001168552">
    <property type="component" value="Unassembled WGS sequence"/>
</dbReference>
<evidence type="ECO:0000313" key="3">
    <source>
        <dbReference type="EMBL" id="MDN4164612.1"/>
    </source>
</evidence>
<name>A0ABT8F2G2_9BACT</name>
<protein>
    <submittedName>
        <fullName evidence="3">DUF2520 domain-containing protein</fullName>
    </submittedName>
</protein>
<dbReference type="SUPFAM" id="SSF51735">
    <property type="entry name" value="NAD(P)-binding Rossmann-fold domains"/>
    <property type="match status" value="1"/>
</dbReference>
<proteinExistence type="predicted"/>
<dbReference type="InterPro" id="IPR036291">
    <property type="entry name" value="NAD(P)-bd_dom_sf"/>
</dbReference>
<dbReference type="EMBL" id="JAUHJS010000002">
    <property type="protein sequence ID" value="MDN4164612.1"/>
    <property type="molecule type" value="Genomic_DNA"/>
</dbReference>
<dbReference type="InterPro" id="IPR018931">
    <property type="entry name" value="DUF2520"/>
</dbReference>
<dbReference type="InterPro" id="IPR019665">
    <property type="entry name" value="OxRdtase/DH_put_Rossmann_dom"/>
</dbReference>
<evidence type="ECO:0000313" key="4">
    <source>
        <dbReference type="Proteomes" id="UP001168552"/>
    </source>
</evidence>
<comment type="caution">
    <text evidence="3">The sequence shown here is derived from an EMBL/GenBank/DDBJ whole genome shotgun (WGS) entry which is preliminary data.</text>
</comment>
<accession>A0ABT8F2G2</accession>
<reference evidence="3" key="1">
    <citation type="submission" date="2023-06" db="EMBL/GenBank/DDBJ databases">
        <title>Cytophagales bacterium Strain LB-30, isolated from soil.</title>
        <authorList>
            <person name="Liu B."/>
        </authorList>
    </citation>
    <scope>NUCLEOTIDE SEQUENCE</scope>
    <source>
        <strain evidence="3">LB-30</strain>
    </source>
</reference>
<dbReference type="Gene3D" id="1.10.1040.20">
    <property type="entry name" value="ProC-like, C-terminal domain"/>
    <property type="match status" value="1"/>
</dbReference>
<dbReference type="Gene3D" id="3.40.50.720">
    <property type="entry name" value="NAD(P)-binding Rossmann-like Domain"/>
    <property type="match status" value="1"/>
</dbReference>
<dbReference type="InterPro" id="IPR008927">
    <property type="entry name" value="6-PGluconate_DH-like_C_sf"/>
</dbReference>
<dbReference type="Pfam" id="PF10727">
    <property type="entry name" value="Rossmann-like"/>
    <property type="match status" value="1"/>
</dbReference>
<organism evidence="3 4">
    <name type="scientific">Shiella aurantiaca</name>
    <dbReference type="NCBI Taxonomy" id="3058365"/>
    <lineage>
        <taxon>Bacteria</taxon>
        <taxon>Pseudomonadati</taxon>
        <taxon>Bacteroidota</taxon>
        <taxon>Cytophagia</taxon>
        <taxon>Cytophagales</taxon>
        <taxon>Shiellaceae</taxon>
        <taxon>Shiella</taxon>
    </lineage>
</organism>
<keyword evidence="4" id="KW-1185">Reference proteome</keyword>
<dbReference type="InterPro" id="IPR037108">
    <property type="entry name" value="TM1727-like_C_sf"/>
</dbReference>
<sequence length="260" mass="28846">MSFPALAFIGSGNVAWHLAQALENVGYPVKEVYSPNNAHAQALVERLYDARVVQSLDFSHSKAQIFIIAVSDAAIEEVAGDLVIPEDAIVVHTSGSMPLSKLGYVPTEHIGVFYPLQTFTKKHKVDFSQVPFCIETENIFTKKALFQLASSLSKKVLEVNYADRMKLHLAAVFACNFSNHMMAISEKILSEQGLDNTLLHPLIVETINKSLEIGASNAQTGPAKRGDLEVLDRHMDLLVQHPDWAQLYQIISQNILDTYR</sequence>
<dbReference type="SUPFAM" id="SSF48179">
    <property type="entry name" value="6-phosphogluconate dehydrogenase C-terminal domain-like"/>
    <property type="match status" value="1"/>
</dbReference>
<gene>
    <name evidence="3" type="ORF">QWY31_03810</name>
</gene>
<evidence type="ECO:0000259" key="1">
    <source>
        <dbReference type="Pfam" id="PF10727"/>
    </source>
</evidence>
<dbReference type="PANTHER" id="PTHR40459:SF1">
    <property type="entry name" value="CONSERVED HYPOTHETICAL ALANINE AND LEUCINE RICH PROTEIN"/>
    <property type="match status" value="1"/>
</dbReference>
<dbReference type="RefSeq" id="WP_320003140.1">
    <property type="nucleotide sequence ID" value="NZ_JAUHJS010000002.1"/>
</dbReference>
<evidence type="ECO:0000259" key="2">
    <source>
        <dbReference type="Pfam" id="PF10728"/>
    </source>
</evidence>
<dbReference type="PANTHER" id="PTHR40459">
    <property type="entry name" value="CONSERVED HYPOTHETICAL ALANINE AND LEUCINE RICH PROTEIN"/>
    <property type="match status" value="1"/>
</dbReference>